<organism evidence="3 4">
    <name type="scientific">Folsomia candida</name>
    <name type="common">Springtail</name>
    <dbReference type="NCBI Taxonomy" id="158441"/>
    <lineage>
        <taxon>Eukaryota</taxon>
        <taxon>Metazoa</taxon>
        <taxon>Ecdysozoa</taxon>
        <taxon>Arthropoda</taxon>
        <taxon>Hexapoda</taxon>
        <taxon>Collembola</taxon>
        <taxon>Entomobryomorpha</taxon>
        <taxon>Isotomoidea</taxon>
        <taxon>Isotomidae</taxon>
        <taxon>Proisotominae</taxon>
        <taxon>Folsomia</taxon>
    </lineage>
</organism>
<keyword evidence="4" id="KW-1185">Reference proteome</keyword>
<dbReference type="InterPro" id="IPR043502">
    <property type="entry name" value="DNA/RNA_pol_sf"/>
</dbReference>
<dbReference type="Pfam" id="PF00078">
    <property type="entry name" value="RVT_1"/>
    <property type="match status" value="1"/>
</dbReference>
<feature type="domain" description="Reverse transcriptase" evidence="2">
    <location>
        <begin position="315"/>
        <end position="538"/>
    </location>
</feature>
<protein>
    <submittedName>
        <fullName evidence="3">RNA-directed DNA polymerase from mobile element jockey</fullName>
    </submittedName>
</protein>
<comment type="caution">
    <text evidence="3">The sequence shown here is derived from an EMBL/GenBank/DDBJ whole genome shotgun (WGS) entry which is preliminary data.</text>
</comment>
<accession>A0A226E7Z7</accession>
<evidence type="ECO:0000256" key="1">
    <source>
        <dbReference type="SAM" id="MobiDB-lite"/>
    </source>
</evidence>
<dbReference type="AlphaFoldDB" id="A0A226E7Z7"/>
<evidence type="ECO:0000313" key="4">
    <source>
        <dbReference type="Proteomes" id="UP000198287"/>
    </source>
</evidence>
<dbReference type="STRING" id="158441.A0A226E7Z7"/>
<dbReference type="EMBL" id="LNIX01000005">
    <property type="protein sequence ID" value="OXA53579.1"/>
    <property type="molecule type" value="Genomic_DNA"/>
</dbReference>
<proteinExistence type="predicted"/>
<keyword evidence="3" id="KW-0548">Nucleotidyltransferase</keyword>
<keyword evidence="3" id="KW-0695">RNA-directed DNA polymerase</keyword>
<evidence type="ECO:0000313" key="3">
    <source>
        <dbReference type="EMBL" id="OXA53579.1"/>
    </source>
</evidence>
<feature type="region of interest" description="Disordered" evidence="1">
    <location>
        <begin position="515"/>
        <end position="538"/>
    </location>
</feature>
<dbReference type="PANTHER" id="PTHR19446">
    <property type="entry name" value="REVERSE TRANSCRIPTASES"/>
    <property type="match status" value="1"/>
</dbReference>
<dbReference type="CDD" id="cd01650">
    <property type="entry name" value="RT_nLTR_like"/>
    <property type="match status" value="1"/>
</dbReference>
<dbReference type="PROSITE" id="PS50878">
    <property type="entry name" value="RT_POL"/>
    <property type="match status" value="1"/>
</dbReference>
<evidence type="ECO:0000259" key="2">
    <source>
        <dbReference type="PROSITE" id="PS50878"/>
    </source>
</evidence>
<name>A0A226E7Z7_FOLCA</name>
<dbReference type="InterPro" id="IPR000477">
    <property type="entry name" value="RT_dom"/>
</dbReference>
<keyword evidence="3" id="KW-0808">Transferase</keyword>
<reference evidence="3 4" key="1">
    <citation type="submission" date="2015-12" db="EMBL/GenBank/DDBJ databases">
        <title>The genome of Folsomia candida.</title>
        <authorList>
            <person name="Faddeeva A."/>
            <person name="Derks M.F."/>
            <person name="Anvar Y."/>
            <person name="Smit S."/>
            <person name="Van Straalen N."/>
            <person name="Roelofs D."/>
        </authorList>
    </citation>
    <scope>NUCLEOTIDE SEQUENCE [LARGE SCALE GENOMIC DNA]</scope>
    <source>
        <strain evidence="3 4">VU population</strain>
        <tissue evidence="3">Whole body</tissue>
    </source>
</reference>
<gene>
    <name evidence="3" type="ORF">Fcan01_11842</name>
</gene>
<dbReference type="SUPFAM" id="SSF56672">
    <property type="entry name" value="DNA/RNA polymerases"/>
    <property type="match status" value="1"/>
</dbReference>
<dbReference type="GO" id="GO:0003964">
    <property type="term" value="F:RNA-directed DNA polymerase activity"/>
    <property type="evidence" value="ECO:0007669"/>
    <property type="project" value="UniProtKB-KW"/>
</dbReference>
<dbReference type="OMA" id="PAITHIF"/>
<sequence length="538" mass="61691">MLAQLNFNQLIKLPTRITENTQTLIDLIVTNKLILNRHSGVLPDVISDHEVIYTIRKKGRTMRCPTKYVLIRSFKKAQPEAISNMIKTAPWWILDYCTTGLQKYDMFYKILTFILDTHAPLTKMRVKANRPFWMTKEYSDLNIQLTKSRKSALQSKNSNEYAQFKQLRNKVSHLKTRLKAAQIRKKVGESNCDSKTCWKIFNNEIGKLKKDERIPDLKLDGRTVTDAKSKLNIMCQSFLKNSQPTIINIQNHQFHSKPCDEEQTIDQITLSINEVTQVIKELETSKPMGYDNIPAEIIKSNHEILVPILTDIFNKLLEEGQMPTILKKTLIVPLYKGKGSKSSIDSYRPISILSTIAKILEKAIYNQLVLFLDNHGKMNDQQHGYRRCRSTTSATLLLTESIRHAADNKQFSIVTYVDFKAAFDFISHEIMIKKLEEIGITGQLLQFFKSYFVERYIIAKKDVISSDSFLLTSGTAQGSSLSGLFFSLYLDDLPEKLPNSQSILFCDDQSMRTSHKNLKEAQPTRDPHKSGHNTTPAK</sequence>
<dbReference type="Proteomes" id="UP000198287">
    <property type="component" value="Unassembled WGS sequence"/>
</dbReference>
<feature type="compositionally biased region" description="Basic and acidic residues" evidence="1">
    <location>
        <begin position="517"/>
        <end position="529"/>
    </location>
</feature>
<dbReference type="OrthoDB" id="445826at2759"/>